<keyword evidence="3" id="KW-1185">Reference proteome</keyword>
<evidence type="ECO:0000313" key="3">
    <source>
        <dbReference type="Proteomes" id="UP000199029"/>
    </source>
</evidence>
<dbReference type="InterPro" id="IPR043729">
    <property type="entry name" value="DUF5672"/>
</dbReference>
<proteinExistence type="predicted"/>
<feature type="domain" description="DUF5672" evidence="1">
    <location>
        <begin position="61"/>
        <end position="259"/>
    </location>
</feature>
<dbReference type="OrthoDB" id="7391526at2"/>
<accession>A0A1I5YQW7</accession>
<name>A0A1I5YQW7_HYMAR</name>
<dbReference type="STRING" id="1227077.SAMN04515668_2377"/>
<sequence>MKHNLAIIIPTYKQYFELSPSEKLSLRRTFEVLGSYDIVFVTHNGIDAEAYYQCGKSKSSIQVLNFSDEYFTGLEGYNKLLLGLEFYKNFVQYDYILICQLDVFVFADKLDYFIDKKYDYIGAPWFEGFGTATPESPIKGVGNGGFSLRKVKSFLRVRYAMEIFSGHHISYNVLKEAARHSIELLRIVKHEYHRRTQTYDEALPWDTPLYEDCYWATIVPTFFPWFKIGSVDDATRFAFEVNPRVLYALNEDVLPMATHAWEKYDPDFWRPFIEPINEGK</sequence>
<dbReference type="Proteomes" id="UP000199029">
    <property type="component" value="Unassembled WGS sequence"/>
</dbReference>
<dbReference type="AlphaFoldDB" id="A0A1I5YQW7"/>
<protein>
    <recommendedName>
        <fullName evidence="1">DUF5672 domain-containing protein</fullName>
    </recommendedName>
</protein>
<dbReference type="Pfam" id="PF18922">
    <property type="entry name" value="DUF5672"/>
    <property type="match status" value="1"/>
</dbReference>
<dbReference type="EMBL" id="FOXS01000003">
    <property type="protein sequence ID" value="SFQ46648.1"/>
    <property type="molecule type" value="Genomic_DNA"/>
</dbReference>
<evidence type="ECO:0000259" key="1">
    <source>
        <dbReference type="Pfam" id="PF18922"/>
    </source>
</evidence>
<gene>
    <name evidence="2" type="ORF">SAMN04515668_2377</name>
</gene>
<reference evidence="3" key="1">
    <citation type="submission" date="2016-10" db="EMBL/GenBank/DDBJ databases">
        <authorList>
            <person name="Varghese N."/>
            <person name="Submissions S."/>
        </authorList>
    </citation>
    <scope>NUCLEOTIDE SEQUENCE [LARGE SCALE GENOMIC DNA]</scope>
    <source>
        <strain evidence="3">OR362-8,ATCC BAA-1266,JCM 13504</strain>
    </source>
</reference>
<organism evidence="2 3">
    <name type="scientific">Hymenobacter arizonensis</name>
    <name type="common">Siccationidurans arizonensis</name>
    <dbReference type="NCBI Taxonomy" id="1227077"/>
    <lineage>
        <taxon>Bacteria</taxon>
        <taxon>Pseudomonadati</taxon>
        <taxon>Bacteroidota</taxon>
        <taxon>Cytophagia</taxon>
        <taxon>Cytophagales</taxon>
        <taxon>Hymenobacteraceae</taxon>
        <taxon>Hymenobacter</taxon>
    </lineage>
</organism>
<dbReference type="RefSeq" id="WP_143080169.1">
    <property type="nucleotide sequence ID" value="NZ_FOXS01000003.1"/>
</dbReference>
<evidence type="ECO:0000313" key="2">
    <source>
        <dbReference type="EMBL" id="SFQ46648.1"/>
    </source>
</evidence>